<keyword evidence="3" id="KW-1185">Reference proteome</keyword>
<organism evidence="2 3">
    <name type="scientific">Pelagicoccus mobilis</name>
    <dbReference type="NCBI Taxonomy" id="415221"/>
    <lineage>
        <taxon>Bacteria</taxon>
        <taxon>Pseudomonadati</taxon>
        <taxon>Verrucomicrobiota</taxon>
        <taxon>Opitutia</taxon>
        <taxon>Puniceicoccales</taxon>
        <taxon>Pelagicoccaceae</taxon>
        <taxon>Pelagicoccus</taxon>
    </lineage>
</organism>
<name>A0A934S6F4_9BACT</name>
<dbReference type="AlphaFoldDB" id="A0A934S6F4"/>
<dbReference type="InterPro" id="IPR051918">
    <property type="entry name" value="STPP_CPPED1"/>
</dbReference>
<reference evidence="2" key="1">
    <citation type="submission" date="2021-01" db="EMBL/GenBank/DDBJ databases">
        <title>Modified the classification status of verrucomicrobia.</title>
        <authorList>
            <person name="Feng X."/>
        </authorList>
    </citation>
    <scope>NUCLEOTIDE SEQUENCE</scope>
    <source>
        <strain evidence="2">KCTC 13126</strain>
    </source>
</reference>
<dbReference type="GO" id="GO:0016787">
    <property type="term" value="F:hydrolase activity"/>
    <property type="evidence" value="ECO:0007669"/>
    <property type="project" value="InterPro"/>
</dbReference>
<dbReference type="InterPro" id="IPR004843">
    <property type="entry name" value="Calcineurin-like_PHP"/>
</dbReference>
<dbReference type="SUPFAM" id="SSF56300">
    <property type="entry name" value="Metallo-dependent phosphatases"/>
    <property type="match status" value="1"/>
</dbReference>
<comment type="caution">
    <text evidence="2">The sequence shown here is derived from an EMBL/GenBank/DDBJ whole genome shotgun (WGS) entry which is preliminary data.</text>
</comment>
<dbReference type="Gene3D" id="3.60.21.10">
    <property type="match status" value="1"/>
</dbReference>
<dbReference type="PANTHER" id="PTHR43143:SF1">
    <property type="entry name" value="SERINE_THREONINE-PROTEIN PHOSPHATASE CPPED1"/>
    <property type="match status" value="1"/>
</dbReference>
<dbReference type="Pfam" id="PF00149">
    <property type="entry name" value="Metallophos"/>
    <property type="match status" value="1"/>
</dbReference>
<dbReference type="Proteomes" id="UP000617628">
    <property type="component" value="Unassembled WGS sequence"/>
</dbReference>
<gene>
    <name evidence="2" type="ORF">JIN87_27195</name>
</gene>
<proteinExistence type="predicted"/>
<sequence length="558" mass="63847">MFGAPTLPTTQALESDPGTIRFVVMPDRTGGMREGIFKDALEKANLLHPEFVMSVGDLIDGYTLDPKLLDAQWKEFDDIVEGIDVPFFYVPGNHDISNTWMEEEWKRRLGDPYYHFVYKDVLFLSLHTEDGGVEGLSDAQVEYFEDVLAEHKDVRWTFLFMHRPLWSYGEKQGLEHVLRALEGRRYTLFSGHHHNYYYEPDASGNERFILGTAGGGSHLRGETFGEFDHVTYVAFTGEEVKVTHLELDGFVAKDIVNPKNRVLIETLRGGGFARVTAKVSERPDPARLDGELVVRNSEDSVLGVEIQFPELEGLEFVTKETRLEIPARSSLNIPFRLEVTGGGDLNLDDLPPIQLSIVGRYDFEGDVLELPTSKLWRIDWPRQVSGAGEEAFEWVRMDPPGYFEEGWDWLGPQDCRLRFAFIESEKGLELVVEGEDDLFILRGDRLSDRFTLFFETDLGRTEWNIVLRPNGRVEVPDILKGKVAWKRSGRGLNLRVMLPYDILGIEPNGVDPSFRFNLRYLDHDRPENEKPSRLYWHPAWNSAENFEGSGRIVLKAKN</sequence>
<accession>A0A934S6F4</accession>
<dbReference type="InterPro" id="IPR029052">
    <property type="entry name" value="Metallo-depent_PP-like"/>
</dbReference>
<evidence type="ECO:0000313" key="3">
    <source>
        <dbReference type="Proteomes" id="UP000617628"/>
    </source>
</evidence>
<dbReference type="EMBL" id="JAENIL010000103">
    <property type="protein sequence ID" value="MBK1880602.1"/>
    <property type="molecule type" value="Genomic_DNA"/>
</dbReference>
<dbReference type="SUPFAM" id="SSF49344">
    <property type="entry name" value="CBD9-like"/>
    <property type="match status" value="1"/>
</dbReference>
<dbReference type="PANTHER" id="PTHR43143">
    <property type="entry name" value="METALLOPHOSPHOESTERASE, CALCINEURIN SUPERFAMILY"/>
    <property type="match status" value="1"/>
</dbReference>
<feature type="domain" description="Calcineurin-like phosphoesterase" evidence="1">
    <location>
        <begin position="37"/>
        <end position="196"/>
    </location>
</feature>
<evidence type="ECO:0000313" key="2">
    <source>
        <dbReference type="EMBL" id="MBK1880602.1"/>
    </source>
</evidence>
<evidence type="ECO:0000259" key="1">
    <source>
        <dbReference type="Pfam" id="PF00149"/>
    </source>
</evidence>
<protein>
    <submittedName>
        <fullName evidence="2">Metallophosphoesterase</fullName>
    </submittedName>
</protein>